<evidence type="ECO:0000313" key="5">
    <source>
        <dbReference type="Proteomes" id="UP000235116"/>
    </source>
</evidence>
<dbReference type="InterPro" id="IPR002446">
    <property type="entry name" value="Lipocalin_bac"/>
</dbReference>
<evidence type="ECO:0000313" key="4">
    <source>
        <dbReference type="EMBL" id="AUM11521.1"/>
    </source>
</evidence>
<keyword evidence="2" id="KW-0472">Membrane</keyword>
<feature type="chain" id="PRO_5014495069" description="Outer membrane lipoprotein Blc" evidence="2">
    <location>
        <begin position="23"/>
        <end position="178"/>
    </location>
</feature>
<dbReference type="SUPFAM" id="SSF50814">
    <property type="entry name" value="Lipocalins"/>
    <property type="match status" value="1"/>
</dbReference>
<dbReference type="PROSITE" id="PS51257">
    <property type="entry name" value="PROKAR_LIPOPROTEIN"/>
    <property type="match status" value="1"/>
</dbReference>
<gene>
    <name evidence="4" type="ORF">Kalk_03400</name>
</gene>
<name>A0A2K9LH90_9GAMM</name>
<dbReference type="GO" id="GO:0006950">
    <property type="term" value="P:response to stress"/>
    <property type="evidence" value="ECO:0007669"/>
    <property type="project" value="UniProtKB-ARBA"/>
</dbReference>
<dbReference type="PIRSF" id="PIRSF036893">
    <property type="entry name" value="Lipocalin_ApoD"/>
    <property type="match status" value="1"/>
</dbReference>
<dbReference type="Proteomes" id="UP000235116">
    <property type="component" value="Chromosome"/>
</dbReference>
<dbReference type="PRINTS" id="PR01171">
    <property type="entry name" value="BCTLIPOCALIN"/>
</dbReference>
<feature type="domain" description="Lipocalin/cytosolic fatty-acid binding" evidence="3">
    <location>
        <begin position="30"/>
        <end position="175"/>
    </location>
</feature>
<comment type="subcellular location">
    <subcellularLocation>
        <location evidence="2">Cell outer membrane</location>
    </subcellularLocation>
</comment>
<keyword evidence="2" id="KW-0732">Signal</keyword>
<keyword evidence="2" id="KW-0449">Lipoprotein</keyword>
<feature type="signal peptide" evidence="2">
    <location>
        <begin position="1"/>
        <end position="22"/>
    </location>
</feature>
<dbReference type="EMBL" id="CP022684">
    <property type="protein sequence ID" value="AUM11521.1"/>
    <property type="molecule type" value="Genomic_DNA"/>
</dbReference>
<dbReference type="RefSeq" id="WP_101892861.1">
    <property type="nucleotide sequence ID" value="NZ_CP022684.1"/>
</dbReference>
<dbReference type="InterPro" id="IPR012674">
    <property type="entry name" value="Calycin"/>
</dbReference>
<dbReference type="Pfam" id="PF08212">
    <property type="entry name" value="Lipocalin_2"/>
    <property type="match status" value="1"/>
</dbReference>
<keyword evidence="2" id="KW-0998">Cell outer membrane</keyword>
<evidence type="ECO:0000259" key="3">
    <source>
        <dbReference type="Pfam" id="PF08212"/>
    </source>
</evidence>
<dbReference type="OrthoDB" id="9793905at2"/>
<keyword evidence="2" id="KW-0446">Lipid-binding</keyword>
<keyword evidence="5" id="KW-1185">Reference proteome</keyword>
<reference evidence="5" key="1">
    <citation type="submission" date="2017-08" db="EMBL/GenBank/DDBJ databases">
        <title>Direct submision.</title>
        <authorList>
            <person name="Kim S.-J."/>
            <person name="Rhee S.-K."/>
        </authorList>
    </citation>
    <scope>NUCLEOTIDE SEQUENCE [LARGE SCALE GENOMIC DNA]</scope>
    <source>
        <strain evidence="5">GI5</strain>
    </source>
</reference>
<dbReference type="CDD" id="cd19438">
    <property type="entry name" value="lipocalin_Blc-like"/>
    <property type="match status" value="1"/>
</dbReference>
<dbReference type="Gene3D" id="2.40.128.20">
    <property type="match status" value="1"/>
</dbReference>
<protein>
    <recommendedName>
        <fullName evidence="2">Outer membrane lipoprotein Blc</fullName>
    </recommendedName>
</protein>
<comment type="subunit">
    <text evidence="2">Homodimer.</text>
</comment>
<dbReference type="GO" id="GO:0008289">
    <property type="term" value="F:lipid binding"/>
    <property type="evidence" value="ECO:0007669"/>
    <property type="project" value="UniProtKB-UniRule"/>
</dbReference>
<dbReference type="GO" id="GO:0009279">
    <property type="term" value="C:cell outer membrane"/>
    <property type="evidence" value="ECO:0007669"/>
    <property type="project" value="UniProtKB-SubCell"/>
</dbReference>
<organism evidence="4 5">
    <name type="scientific">Ketobacter alkanivorans</name>
    <dbReference type="NCBI Taxonomy" id="1917421"/>
    <lineage>
        <taxon>Bacteria</taxon>
        <taxon>Pseudomonadati</taxon>
        <taxon>Pseudomonadota</taxon>
        <taxon>Gammaproteobacteria</taxon>
        <taxon>Pseudomonadales</taxon>
        <taxon>Ketobacteraceae</taxon>
        <taxon>Ketobacter</taxon>
    </lineage>
</organism>
<comment type="function">
    <text evidence="2">Involved in the storage or transport of lipids necessary for membrane maintenance under stressful conditions. Displays a binding preference for lysophospholipids.</text>
</comment>
<dbReference type="InterPro" id="IPR047202">
    <property type="entry name" value="Lipocalin_Blc-like_dom"/>
</dbReference>
<dbReference type="PANTHER" id="PTHR10612">
    <property type="entry name" value="APOLIPOPROTEIN D"/>
    <property type="match status" value="1"/>
</dbReference>
<sequence>MTMHKIKTTLLLLGAVFLSACAKIETVPYVEVERYMGVWYQISAYETNFNEGLVGVTAEYTLLADGSVQVYNKGYLDTLDGPLDEILGNAVVVDEETNSRLKVSFPGVPNFPWANYLIVILDEEDYQYAVVTDPLKYTLFVLNRTPQMEAGLYSEILTQLDEMGIDTEKLLLTPQPEF</sequence>
<dbReference type="KEGG" id="kak:Kalk_03400"/>
<proteinExistence type="inferred from homology"/>
<dbReference type="PANTHER" id="PTHR10612:SF34">
    <property type="entry name" value="APOLIPOPROTEIN D"/>
    <property type="match status" value="1"/>
</dbReference>
<dbReference type="AlphaFoldDB" id="A0A2K9LH90"/>
<accession>A0A2K9LH90</accession>
<comment type="similarity">
    <text evidence="1 2">Belongs to the calycin superfamily. Lipocalin family.</text>
</comment>
<dbReference type="InterPro" id="IPR000566">
    <property type="entry name" value="Lipocln_cytosolic_FA-bd_dom"/>
</dbReference>
<evidence type="ECO:0000256" key="2">
    <source>
        <dbReference type="PIRNR" id="PIRNR036893"/>
    </source>
</evidence>
<dbReference type="InterPro" id="IPR022271">
    <property type="entry name" value="Lipocalin_ApoD"/>
</dbReference>
<evidence type="ECO:0000256" key="1">
    <source>
        <dbReference type="ARBA" id="ARBA00006889"/>
    </source>
</evidence>